<evidence type="ECO:0000256" key="4">
    <source>
        <dbReference type="ARBA" id="ARBA00022989"/>
    </source>
</evidence>
<reference evidence="7 8" key="1">
    <citation type="submission" date="2024-09" db="EMBL/GenBank/DDBJ databases">
        <authorList>
            <person name="Sun Q."/>
            <person name="Mori K."/>
        </authorList>
    </citation>
    <scope>NUCLEOTIDE SEQUENCE [LARGE SCALE GENOMIC DNA]</scope>
    <source>
        <strain evidence="7 8">JCM 3028</strain>
    </source>
</reference>
<dbReference type="EMBL" id="JBHMBS010000011">
    <property type="protein sequence ID" value="MFB9678612.1"/>
    <property type="molecule type" value="Genomic_DNA"/>
</dbReference>
<proteinExistence type="inferred from homology"/>
<evidence type="ECO:0000256" key="1">
    <source>
        <dbReference type="ARBA" id="ARBA00004141"/>
    </source>
</evidence>
<feature type="transmembrane region" description="Helical" evidence="6">
    <location>
        <begin position="119"/>
        <end position="139"/>
    </location>
</feature>
<dbReference type="PANTHER" id="PTHR30028">
    <property type="entry name" value="UPF0014 INNER MEMBRANE PROTEIN YBBM-RELATED"/>
    <property type="match status" value="1"/>
</dbReference>
<keyword evidence="8" id="KW-1185">Reference proteome</keyword>
<evidence type="ECO:0000313" key="7">
    <source>
        <dbReference type="EMBL" id="MFB9678612.1"/>
    </source>
</evidence>
<accession>A0ABV5THT6</accession>
<feature type="transmembrane region" description="Helical" evidence="6">
    <location>
        <begin position="35"/>
        <end position="55"/>
    </location>
</feature>
<keyword evidence="3 6" id="KW-0812">Transmembrane</keyword>
<gene>
    <name evidence="7" type="ORF">ACFFRH_24285</name>
</gene>
<feature type="transmembrane region" description="Helical" evidence="6">
    <location>
        <begin position="91"/>
        <end position="113"/>
    </location>
</feature>
<feature type="transmembrane region" description="Helical" evidence="6">
    <location>
        <begin position="61"/>
        <end position="79"/>
    </location>
</feature>
<evidence type="ECO:0000256" key="2">
    <source>
        <dbReference type="ARBA" id="ARBA00005268"/>
    </source>
</evidence>
<dbReference type="InterPro" id="IPR005226">
    <property type="entry name" value="UPF0014_fam"/>
</dbReference>
<dbReference type="Pfam" id="PF03649">
    <property type="entry name" value="UPF0014"/>
    <property type="match status" value="1"/>
</dbReference>
<feature type="transmembrane region" description="Helical" evidence="6">
    <location>
        <begin position="6"/>
        <end position="28"/>
    </location>
</feature>
<keyword evidence="5 6" id="KW-0472">Membrane</keyword>
<feature type="transmembrane region" description="Helical" evidence="6">
    <location>
        <begin position="189"/>
        <end position="207"/>
    </location>
</feature>
<dbReference type="RefSeq" id="WP_386159712.1">
    <property type="nucleotide sequence ID" value="NZ_JBHMBS010000011.1"/>
</dbReference>
<dbReference type="Proteomes" id="UP001589610">
    <property type="component" value="Unassembled WGS sequence"/>
</dbReference>
<sequence>MNSIHLSLATSVVVLLLAIGAAAVARLGSLGHASAVLVACLRAAAQLGAVSLIIVWAVERALAVTVFVLVMYAVASVTAGRRITSGPAVRWAAAPIAAGTVPVLALLFGSGVVPPLGITLIPIAGILLGGCLTATALAGRRALDELAHRRGEVEAALSLGFSERDAALEICRPPAAQALVPALDQTGTVGLVTLPGAFVGMLLGGAGPLQAGVVQLVVLVALLAAEAVAVVVTVELAARGLFGGGQRPGAGSSGGAGRVRWARWTGWTGWARSGGARRANR</sequence>
<comment type="subcellular location">
    <subcellularLocation>
        <location evidence="1">Membrane</location>
        <topology evidence="1">Multi-pass membrane protein</topology>
    </subcellularLocation>
</comment>
<dbReference type="PANTHER" id="PTHR30028:SF0">
    <property type="entry name" value="PROTEIN ALUMINUM SENSITIVE 3"/>
    <property type="match status" value="1"/>
</dbReference>
<name>A0ABV5THT6_9ACTN</name>
<protein>
    <submittedName>
        <fullName evidence="7">ABC transporter permease</fullName>
    </submittedName>
</protein>
<evidence type="ECO:0000256" key="6">
    <source>
        <dbReference type="SAM" id="Phobius"/>
    </source>
</evidence>
<evidence type="ECO:0000313" key="8">
    <source>
        <dbReference type="Proteomes" id="UP001589610"/>
    </source>
</evidence>
<evidence type="ECO:0000256" key="3">
    <source>
        <dbReference type="ARBA" id="ARBA00022692"/>
    </source>
</evidence>
<comment type="caution">
    <text evidence="7">The sequence shown here is derived from an EMBL/GenBank/DDBJ whole genome shotgun (WGS) entry which is preliminary data.</text>
</comment>
<feature type="transmembrane region" description="Helical" evidence="6">
    <location>
        <begin position="213"/>
        <end position="238"/>
    </location>
</feature>
<keyword evidence="4 6" id="KW-1133">Transmembrane helix</keyword>
<evidence type="ECO:0000256" key="5">
    <source>
        <dbReference type="ARBA" id="ARBA00023136"/>
    </source>
</evidence>
<organism evidence="7 8">
    <name type="scientific">Streptosporangium vulgare</name>
    <dbReference type="NCBI Taxonomy" id="46190"/>
    <lineage>
        <taxon>Bacteria</taxon>
        <taxon>Bacillati</taxon>
        <taxon>Actinomycetota</taxon>
        <taxon>Actinomycetes</taxon>
        <taxon>Streptosporangiales</taxon>
        <taxon>Streptosporangiaceae</taxon>
        <taxon>Streptosporangium</taxon>
    </lineage>
</organism>
<comment type="similarity">
    <text evidence="2">Belongs to the UPF0014 family.</text>
</comment>